<evidence type="ECO:0000313" key="1">
    <source>
        <dbReference type="EMBL" id="CAG8621298.1"/>
    </source>
</evidence>
<protein>
    <submittedName>
        <fullName evidence="1">5673_t:CDS:1</fullName>
    </submittedName>
</protein>
<dbReference type="AlphaFoldDB" id="A0A9N9D2Y8"/>
<dbReference type="EMBL" id="CAJVPQ010003219">
    <property type="protein sequence ID" value="CAG8621298.1"/>
    <property type="molecule type" value="Genomic_DNA"/>
</dbReference>
<feature type="non-terminal residue" evidence="1">
    <location>
        <position position="218"/>
    </location>
</feature>
<comment type="caution">
    <text evidence="1">The sequence shown here is derived from an EMBL/GenBank/DDBJ whole genome shotgun (WGS) entry which is preliminary data.</text>
</comment>
<organism evidence="1 2">
    <name type="scientific">Funneliformis caledonium</name>
    <dbReference type="NCBI Taxonomy" id="1117310"/>
    <lineage>
        <taxon>Eukaryota</taxon>
        <taxon>Fungi</taxon>
        <taxon>Fungi incertae sedis</taxon>
        <taxon>Mucoromycota</taxon>
        <taxon>Glomeromycotina</taxon>
        <taxon>Glomeromycetes</taxon>
        <taxon>Glomerales</taxon>
        <taxon>Glomeraceae</taxon>
        <taxon>Funneliformis</taxon>
    </lineage>
</organism>
<reference evidence="1" key="1">
    <citation type="submission" date="2021-06" db="EMBL/GenBank/DDBJ databases">
        <authorList>
            <person name="Kallberg Y."/>
            <person name="Tangrot J."/>
            <person name="Rosling A."/>
        </authorList>
    </citation>
    <scope>NUCLEOTIDE SEQUENCE</scope>
    <source>
        <strain evidence="1">UK204</strain>
    </source>
</reference>
<dbReference type="OrthoDB" id="2447320at2759"/>
<name>A0A9N9D2Y8_9GLOM</name>
<proteinExistence type="predicted"/>
<sequence length="218" mass="25761">MASVIHVEAGASNKDAYNFDRNKTNKIAMQELSADDESQYKEDLFTLLNFNRNNTNKVSMQELSADDGTQHEGDLHSLLNLLKNKYSFRDETNKNILYDYEIRRFAEFYNITDFSPVLAYYDLIFWLQDPNGDIYIWSRTDESMILGGHNMKEALMNFLFYQENLRYIEEYTHELLSVKKVKEEADKWYEESKETAIKIVVTDELLKPLEEKKNKSKK</sequence>
<gene>
    <name evidence="1" type="ORF">FCALED_LOCUS9570</name>
</gene>
<evidence type="ECO:0000313" key="2">
    <source>
        <dbReference type="Proteomes" id="UP000789570"/>
    </source>
</evidence>
<keyword evidence="2" id="KW-1185">Reference proteome</keyword>
<accession>A0A9N9D2Y8</accession>
<dbReference type="Proteomes" id="UP000789570">
    <property type="component" value="Unassembled WGS sequence"/>
</dbReference>